<protein>
    <submittedName>
        <fullName evidence="1">Uncharacterized protein</fullName>
    </submittedName>
</protein>
<organism evidence="1 2">
    <name type="scientific">Kwoniella dendrophila CBS 6074</name>
    <dbReference type="NCBI Taxonomy" id="1295534"/>
    <lineage>
        <taxon>Eukaryota</taxon>
        <taxon>Fungi</taxon>
        <taxon>Dikarya</taxon>
        <taxon>Basidiomycota</taxon>
        <taxon>Agaricomycotina</taxon>
        <taxon>Tremellomycetes</taxon>
        <taxon>Tremellales</taxon>
        <taxon>Cryptococcaceae</taxon>
        <taxon>Kwoniella</taxon>
    </lineage>
</organism>
<keyword evidence="2" id="KW-1185">Reference proteome</keyword>
<reference evidence="1 2" key="1">
    <citation type="submission" date="2024-01" db="EMBL/GenBank/DDBJ databases">
        <title>Comparative genomics of Cryptococcus and Kwoniella reveals pathogenesis evolution and contrasting modes of karyotype evolution via chromosome fusion or intercentromeric recombination.</title>
        <authorList>
            <person name="Coelho M.A."/>
            <person name="David-Palma M."/>
            <person name="Shea T."/>
            <person name="Bowers K."/>
            <person name="McGinley-Smith S."/>
            <person name="Mohammad A.W."/>
            <person name="Gnirke A."/>
            <person name="Yurkov A.M."/>
            <person name="Nowrousian M."/>
            <person name="Sun S."/>
            <person name="Cuomo C.A."/>
            <person name="Heitman J."/>
        </authorList>
    </citation>
    <scope>NUCLEOTIDE SEQUENCE [LARGE SCALE GENOMIC DNA]</scope>
    <source>
        <strain evidence="1 2">CBS 6074</strain>
    </source>
</reference>
<name>A0AAX4JPE1_9TREE</name>
<proteinExistence type="predicted"/>
<accession>A0AAX4JPE1</accession>
<dbReference type="EMBL" id="CP144099">
    <property type="protein sequence ID" value="WWC86748.1"/>
    <property type="molecule type" value="Genomic_DNA"/>
</dbReference>
<evidence type="ECO:0000313" key="1">
    <source>
        <dbReference type="EMBL" id="WWC86748.1"/>
    </source>
</evidence>
<dbReference type="GeneID" id="91092298"/>
<sequence length="178" mass="19812">MITDTVSTTPIIVDLCAPSQPEIGQVLRLLGETYEKKSPTHAYKYGGDNCYGSQTALQVHLGPKFEYSKFRADDAPWGCEADGIKDPSSGEILSFISSHFSYTRDDDICGLSEYISECKSESWKTLSQPQRRWATIHEGEPLTNVMNNIKPNKNGTFGVSEEESDPQPKYIFLSTMAT</sequence>
<dbReference type="RefSeq" id="XP_066073511.1">
    <property type="nucleotide sequence ID" value="XM_066217414.1"/>
</dbReference>
<dbReference type="Proteomes" id="UP001355207">
    <property type="component" value="Chromosome 2"/>
</dbReference>
<gene>
    <name evidence="1" type="ORF">L201_001626</name>
</gene>
<evidence type="ECO:0000313" key="2">
    <source>
        <dbReference type="Proteomes" id="UP001355207"/>
    </source>
</evidence>
<dbReference type="AlphaFoldDB" id="A0AAX4JPE1"/>